<dbReference type="RefSeq" id="XP_007405186.1">
    <property type="nucleotide sequence ID" value="XM_007405124.1"/>
</dbReference>
<keyword evidence="7 9" id="KW-0687">Ribonucleoprotein</keyword>
<evidence type="ECO:0000256" key="8">
    <source>
        <dbReference type="ARBA" id="ARBA00025053"/>
    </source>
</evidence>
<dbReference type="InterPro" id="IPR009292">
    <property type="entry name" value="RRP36"/>
</dbReference>
<dbReference type="AlphaFoldDB" id="F4R796"/>
<dbReference type="STRING" id="747676.F4R796"/>
<proteinExistence type="inferred from homology"/>
<dbReference type="VEuPathDB" id="FungiDB:MELLADRAFT_102587"/>
<evidence type="ECO:0000256" key="4">
    <source>
        <dbReference type="ARBA" id="ARBA00022552"/>
    </source>
</evidence>
<keyword evidence="5" id="KW-0175">Coiled coil</keyword>
<dbReference type="GeneID" id="18921719"/>
<feature type="compositionally biased region" description="Basic and acidic residues" evidence="10">
    <location>
        <begin position="173"/>
        <end position="187"/>
    </location>
</feature>
<dbReference type="FunCoup" id="F4R796">
    <property type="interactions" value="281"/>
</dbReference>
<dbReference type="GO" id="GO:0000462">
    <property type="term" value="P:maturation of SSU-rRNA from tricistronic rRNA transcript (SSU-rRNA, 5.8S rRNA, LSU-rRNA)"/>
    <property type="evidence" value="ECO:0007669"/>
    <property type="project" value="TreeGrafter"/>
</dbReference>
<comment type="subunit">
    <text evidence="9">Associates with 90S and pre-40S pre-ribosomal particles.</text>
</comment>
<evidence type="ECO:0000256" key="3">
    <source>
        <dbReference type="ARBA" id="ARBA00022517"/>
    </source>
</evidence>
<dbReference type="GO" id="GO:0030686">
    <property type="term" value="C:90S preribosome"/>
    <property type="evidence" value="ECO:0007669"/>
    <property type="project" value="TreeGrafter"/>
</dbReference>
<evidence type="ECO:0000256" key="6">
    <source>
        <dbReference type="ARBA" id="ARBA00023242"/>
    </source>
</evidence>
<dbReference type="HOGENOM" id="CLU_1447994_0_0_1"/>
<keyword evidence="12" id="KW-1185">Reference proteome</keyword>
<dbReference type="PANTHER" id="PTHR21738">
    <property type="entry name" value="RIBOSOMAL RNA PROCESSING PROTEIN 36 HOMOLOG"/>
    <property type="match status" value="1"/>
</dbReference>
<gene>
    <name evidence="11" type="ORF">MELLADRAFT_102587</name>
</gene>
<evidence type="ECO:0000256" key="7">
    <source>
        <dbReference type="ARBA" id="ARBA00023274"/>
    </source>
</evidence>
<evidence type="ECO:0000256" key="5">
    <source>
        <dbReference type="ARBA" id="ARBA00023054"/>
    </source>
</evidence>
<protein>
    <recommendedName>
        <fullName evidence="9">rRNA biogenesis protein RRP36</fullName>
    </recommendedName>
</protein>
<comment type="function">
    <text evidence="8 9">Component of the 90S pre-ribosome involved in the maturation of rRNAs. Required for early cleavages of the pre-RNAs in the 40S ribosomal subunit maturation pathway.</text>
</comment>
<feature type="compositionally biased region" description="Basic and acidic residues" evidence="10">
    <location>
        <begin position="51"/>
        <end position="70"/>
    </location>
</feature>
<evidence type="ECO:0000256" key="1">
    <source>
        <dbReference type="ARBA" id="ARBA00004604"/>
    </source>
</evidence>
<reference evidence="12" key="1">
    <citation type="journal article" date="2011" name="Proc. Natl. Acad. Sci. U.S.A.">
        <title>Obligate biotrophy features unraveled by the genomic analysis of rust fungi.</title>
        <authorList>
            <person name="Duplessis S."/>
            <person name="Cuomo C.A."/>
            <person name="Lin Y.-C."/>
            <person name="Aerts A."/>
            <person name="Tisserant E."/>
            <person name="Veneault-Fourrey C."/>
            <person name="Joly D.L."/>
            <person name="Hacquard S."/>
            <person name="Amselem J."/>
            <person name="Cantarel B.L."/>
            <person name="Chiu R."/>
            <person name="Coutinho P.M."/>
            <person name="Feau N."/>
            <person name="Field M."/>
            <person name="Frey P."/>
            <person name="Gelhaye E."/>
            <person name="Goldberg J."/>
            <person name="Grabherr M.G."/>
            <person name="Kodira C.D."/>
            <person name="Kohler A."/>
            <person name="Kuees U."/>
            <person name="Lindquist E.A."/>
            <person name="Lucas S.M."/>
            <person name="Mago R."/>
            <person name="Mauceli E."/>
            <person name="Morin E."/>
            <person name="Murat C."/>
            <person name="Pangilinan J.L."/>
            <person name="Park R."/>
            <person name="Pearson M."/>
            <person name="Quesneville H."/>
            <person name="Rouhier N."/>
            <person name="Sakthikumar S."/>
            <person name="Salamov A.A."/>
            <person name="Schmutz J."/>
            <person name="Selles B."/>
            <person name="Shapiro H."/>
            <person name="Tanguay P."/>
            <person name="Tuskan G.A."/>
            <person name="Henrissat B."/>
            <person name="Van de Peer Y."/>
            <person name="Rouze P."/>
            <person name="Ellis J.G."/>
            <person name="Dodds P.N."/>
            <person name="Schein J.E."/>
            <person name="Zhong S."/>
            <person name="Hamelin R.C."/>
            <person name="Grigoriev I.V."/>
            <person name="Szabo L.J."/>
            <person name="Martin F."/>
        </authorList>
    </citation>
    <scope>NUCLEOTIDE SEQUENCE [LARGE SCALE GENOMIC DNA]</scope>
    <source>
        <strain evidence="12">98AG31 / pathotype 3-4-7</strain>
    </source>
</reference>
<dbReference type="Pfam" id="PF06102">
    <property type="entry name" value="RRP36"/>
    <property type="match status" value="1"/>
</dbReference>
<keyword evidence="4 9" id="KW-0698">rRNA processing</keyword>
<accession>F4R796</accession>
<dbReference type="eggNOG" id="KOG3190">
    <property type="taxonomic scope" value="Eukaryota"/>
</dbReference>
<feature type="region of interest" description="Disordered" evidence="10">
    <location>
        <begin position="31"/>
        <end position="106"/>
    </location>
</feature>
<dbReference type="Proteomes" id="UP000001072">
    <property type="component" value="Unassembled WGS sequence"/>
</dbReference>
<keyword evidence="3 9" id="KW-0690">Ribosome biogenesis</keyword>
<evidence type="ECO:0000256" key="9">
    <source>
        <dbReference type="RuleBase" id="RU368027"/>
    </source>
</evidence>
<comment type="similarity">
    <text evidence="2 9">Belongs to the RRP36 family.</text>
</comment>
<keyword evidence="6 9" id="KW-0539">Nucleus</keyword>
<dbReference type="OrthoDB" id="448446at2759"/>
<feature type="region of interest" description="Disordered" evidence="10">
    <location>
        <begin position="157"/>
        <end position="187"/>
    </location>
</feature>
<feature type="compositionally biased region" description="Polar residues" evidence="10">
    <location>
        <begin position="31"/>
        <end position="43"/>
    </location>
</feature>
<name>F4R796_MELLP</name>
<evidence type="ECO:0000313" key="11">
    <source>
        <dbReference type="EMBL" id="EGG11551.1"/>
    </source>
</evidence>
<evidence type="ECO:0000256" key="2">
    <source>
        <dbReference type="ARBA" id="ARBA00009418"/>
    </source>
</evidence>
<evidence type="ECO:0000256" key="10">
    <source>
        <dbReference type="SAM" id="MobiDB-lite"/>
    </source>
</evidence>
<dbReference type="EMBL" id="GL883092">
    <property type="protein sequence ID" value="EGG11551.1"/>
    <property type="molecule type" value="Genomic_DNA"/>
</dbReference>
<evidence type="ECO:0000313" key="12">
    <source>
        <dbReference type="Proteomes" id="UP000001072"/>
    </source>
</evidence>
<dbReference type="InParanoid" id="F4R796"/>
<dbReference type="GO" id="GO:0005730">
    <property type="term" value="C:nucleolus"/>
    <property type="evidence" value="ECO:0007669"/>
    <property type="project" value="UniProtKB-SubCell"/>
</dbReference>
<comment type="subcellular location">
    <subcellularLocation>
        <location evidence="1 9">Nucleus</location>
        <location evidence="1 9">Nucleolus</location>
    </subcellularLocation>
</comment>
<dbReference type="KEGG" id="mlr:MELLADRAFT_102587"/>
<organism evidence="12">
    <name type="scientific">Melampsora larici-populina (strain 98AG31 / pathotype 3-4-7)</name>
    <name type="common">Poplar leaf rust fungus</name>
    <dbReference type="NCBI Taxonomy" id="747676"/>
    <lineage>
        <taxon>Eukaryota</taxon>
        <taxon>Fungi</taxon>
        <taxon>Dikarya</taxon>
        <taxon>Basidiomycota</taxon>
        <taxon>Pucciniomycotina</taxon>
        <taxon>Pucciniomycetes</taxon>
        <taxon>Pucciniales</taxon>
        <taxon>Melampsoraceae</taxon>
        <taxon>Melampsora</taxon>
    </lineage>
</organism>
<sequence length="187" mass="21732">MLIFDIDAFTTVRRNQIIQLIDLSIGALLKSQKQAKTSTQPETKPSKPKPKVIEKVEQSSESESEPKPKPELGPSSSYPRIQQRTNKHAPMAMSSKRSVTRRRTVVAIEREREREVLKKWKTEEKAKQQDGENPFYLKKKEHKEVILADRFNHFSQDKRKLQKAVERKRKKVAGKEKKSMPAERARS</sequence>
<dbReference type="PANTHER" id="PTHR21738:SF0">
    <property type="entry name" value="RIBOSOMAL RNA PROCESSING PROTEIN 36 HOMOLOG"/>
    <property type="match status" value="1"/>
</dbReference>